<dbReference type="Proteomes" id="UP000025227">
    <property type="component" value="Unplaced"/>
</dbReference>
<dbReference type="GO" id="GO:0006508">
    <property type="term" value="P:proteolysis"/>
    <property type="evidence" value="ECO:0007669"/>
    <property type="project" value="UniProtKB-KW"/>
</dbReference>
<dbReference type="InterPro" id="IPR025660">
    <property type="entry name" value="Pept_his_AS"/>
</dbReference>
<dbReference type="FunFam" id="3.90.70.10:FF:000031">
    <property type="entry name" value="Cathepsin B"/>
    <property type="match status" value="1"/>
</dbReference>
<evidence type="ECO:0000313" key="13">
    <source>
        <dbReference type="WBParaSite" id="HCON_00005980-00001"/>
    </source>
</evidence>
<organism evidence="12 13">
    <name type="scientific">Haemonchus contortus</name>
    <name type="common">Barber pole worm</name>
    <dbReference type="NCBI Taxonomy" id="6289"/>
    <lineage>
        <taxon>Eukaryota</taxon>
        <taxon>Metazoa</taxon>
        <taxon>Ecdysozoa</taxon>
        <taxon>Nematoda</taxon>
        <taxon>Chromadorea</taxon>
        <taxon>Rhabditida</taxon>
        <taxon>Rhabditina</taxon>
        <taxon>Rhabditomorpha</taxon>
        <taxon>Strongyloidea</taxon>
        <taxon>Trichostrongylidae</taxon>
        <taxon>Haemonchus</taxon>
    </lineage>
</organism>
<feature type="chain" id="PRO_5029719677" evidence="10">
    <location>
        <begin position="19"/>
        <end position="349"/>
    </location>
</feature>
<evidence type="ECO:0000256" key="9">
    <source>
        <dbReference type="ARBA" id="ARBA00057399"/>
    </source>
</evidence>
<dbReference type="PRINTS" id="PR00705">
    <property type="entry name" value="PAPAIN"/>
</dbReference>
<keyword evidence="5" id="KW-0788">Thiol protease</keyword>
<dbReference type="CDD" id="cd02620">
    <property type="entry name" value="Peptidase_C1A_CathepsinB"/>
    <property type="match status" value="1"/>
</dbReference>
<keyword evidence="4" id="KW-0378">Hydrolase</keyword>
<dbReference type="InterPro" id="IPR000169">
    <property type="entry name" value="Pept_cys_AS"/>
</dbReference>
<dbReference type="InterPro" id="IPR013128">
    <property type="entry name" value="Peptidase_C1A"/>
</dbReference>
<evidence type="ECO:0000313" key="12">
    <source>
        <dbReference type="Proteomes" id="UP000025227"/>
    </source>
</evidence>
<keyword evidence="6" id="KW-0865">Zymogen</keyword>
<evidence type="ECO:0000256" key="7">
    <source>
        <dbReference type="ARBA" id="ARBA00023157"/>
    </source>
</evidence>
<dbReference type="InterPro" id="IPR000668">
    <property type="entry name" value="Peptidase_C1A_C"/>
</dbReference>
<evidence type="ECO:0000256" key="6">
    <source>
        <dbReference type="ARBA" id="ARBA00023145"/>
    </source>
</evidence>
<dbReference type="OrthoDB" id="640249at2759"/>
<evidence type="ECO:0000256" key="5">
    <source>
        <dbReference type="ARBA" id="ARBA00022807"/>
    </source>
</evidence>
<dbReference type="SUPFAM" id="SSF54001">
    <property type="entry name" value="Cysteine proteinases"/>
    <property type="match status" value="1"/>
</dbReference>
<keyword evidence="7" id="KW-1015">Disulfide bond</keyword>
<keyword evidence="12" id="KW-1185">Reference proteome</keyword>
<evidence type="ECO:0000256" key="1">
    <source>
        <dbReference type="ARBA" id="ARBA00008455"/>
    </source>
</evidence>
<dbReference type="GO" id="GO:0008234">
    <property type="term" value="F:cysteine-type peptidase activity"/>
    <property type="evidence" value="ECO:0007669"/>
    <property type="project" value="UniProtKB-KW"/>
</dbReference>
<comment type="function">
    <text evidence="9">Expression of the protease correlates with blood-feeding and suggests a role for the protease in blood digestion.</text>
</comment>
<evidence type="ECO:0000256" key="8">
    <source>
        <dbReference type="ARBA" id="ARBA00023180"/>
    </source>
</evidence>
<protein>
    <submittedName>
        <fullName evidence="13">Pept_C1 domain-containing protein</fullName>
    </submittedName>
</protein>
<feature type="domain" description="Peptidase C1A papain C-terminal" evidence="11">
    <location>
        <begin position="90"/>
        <end position="339"/>
    </location>
</feature>
<sequence>MRLVPLVFCFYILDVTAALQADSLDAQEIPLEARELSGETLVQYLRKNQDLFEVDPNPVPGFEYKIMDMKFMEQEPNPIVKDDNDAEEDIPPNYDLREVWKDCSSLFTIRDQANCGSCWAVSSAAAISDRICIASKGTKQVYVSDGDIMSCCSYCGSGCQGGFHIRVWDYFREDGVVSGGYYHSKRCCRPYQIHPCGHHGNDTYYGECPKPAQTPVCKKKCQPGFRKIYRMDKLYGKAGYKLKNSVKDIQREIMKSGSVVASFTVYEDFSHYKSGIYKHTAGRARGRHAVKVIGWGTENGTEFWHIANSWHDDWGEKGFFRILRGVNHCGIEQNVSGGLVDENSFNDDL</sequence>
<dbReference type="WBParaSite" id="HCON_00005980-00001">
    <property type="protein sequence ID" value="HCON_00005980-00001"/>
    <property type="gene ID" value="HCON_00005980"/>
</dbReference>
<dbReference type="PANTHER" id="PTHR12411">
    <property type="entry name" value="CYSTEINE PROTEASE FAMILY C1-RELATED"/>
    <property type="match status" value="1"/>
</dbReference>
<evidence type="ECO:0000256" key="2">
    <source>
        <dbReference type="ARBA" id="ARBA00022670"/>
    </source>
</evidence>
<comment type="similarity">
    <text evidence="1">Belongs to the peptidase C1 family.</text>
</comment>
<evidence type="ECO:0000259" key="11">
    <source>
        <dbReference type="SMART" id="SM00645"/>
    </source>
</evidence>
<keyword evidence="3 10" id="KW-0732">Signal</keyword>
<dbReference type="InterPro" id="IPR038765">
    <property type="entry name" value="Papain-like_cys_pep_sf"/>
</dbReference>
<dbReference type="Gene3D" id="3.90.70.10">
    <property type="entry name" value="Cysteine proteinases"/>
    <property type="match status" value="1"/>
</dbReference>
<accession>A0A7I4XUN9</accession>
<dbReference type="PROSITE" id="PS00139">
    <property type="entry name" value="THIOL_PROTEASE_CYS"/>
    <property type="match status" value="1"/>
</dbReference>
<dbReference type="Pfam" id="PF00112">
    <property type="entry name" value="Peptidase_C1"/>
    <property type="match status" value="1"/>
</dbReference>
<evidence type="ECO:0000256" key="3">
    <source>
        <dbReference type="ARBA" id="ARBA00022729"/>
    </source>
</evidence>
<keyword evidence="8" id="KW-0325">Glycoprotein</keyword>
<evidence type="ECO:0000256" key="4">
    <source>
        <dbReference type="ARBA" id="ARBA00022801"/>
    </source>
</evidence>
<dbReference type="AlphaFoldDB" id="A0A7I4XUN9"/>
<dbReference type="PROSITE" id="PS00639">
    <property type="entry name" value="THIOL_PROTEASE_HIS"/>
    <property type="match status" value="1"/>
</dbReference>
<proteinExistence type="inferred from homology"/>
<dbReference type="SMART" id="SM00645">
    <property type="entry name" value="Pept_C1"/>
    <property type="match status" value="1"/>
</dbReference>
<name>A0A7I4XUN9_HAECO</name>
<evidence type="ECO:0000256" key="10">
    <source>
        <dbReference type="SAM" id="SignalP"/>
    </source>
</evidence>
<reference evidence="13" key="1">
    <citation type="submission" date="2020-12" db="UniProtKB">
        <authorList>
            <consortium name="WormBaseParasite"/>
        </authorList>
    </citation>
    <scope>IDENTIFICATION</scope>
    <source>
        <strain evidence="13">MHco3</strain>
    </source>
</reference>
<keyword evidence="2" id="KW-0645">Protease</keyword>
<feature type="signal peptide" evidence="10">
    <location>
        <begin position="1"/>
        <end position="18"/>
    </location>
</feature>